<name>A0AAC9FSI7_9RALS</name>
<evidence type="ECO:0000313" key="2">
    <source>
        <dbReference type="Proteomes" id="UP000077927"/>
    </source>
</evidence>
<gene>
    <name evidence="1" type="ORF">ACS15_3718</name>
</gene>
<dbReference type="Proteomes" id="UP000077927">
    <property type="component" value="Chromosome 1"/>
</dbReference>
<evidence type="ECO:0000313" key="1">
    <source>
        <dbReference type="EMBL" id="ANH75097.1"/>
    </source>
</evidence>
<reference evidence="1 2" key="1">
    <citation type="submission" date="2015-09" db="EMBL/GenBank/DDBJ databases">
        <authorList>
            <person name="Xu Y."/>
            <person name="Nagy A."/>
            <person name="Liu N.T."/>
            <person name="Nou X."/>
        </authorList>
    </citation>
    <scope>NUCLEOTIDE SEQUENCE [LARGE SCALE GENOMIC DNA]</scope>
    <source>
        <strain evidence="1 2">FC1138</strain>
    </source>
</reference>
<dbReference type="EMBL" id="CP012605">
    <property type="protein sequence ID" value="ANH75097.1"/>
    <property type="molecule type" value="Genomic_DNA"/>
</dbReference>
<dbReference type="AlphaFoldDB" id="A0AAC9FSI7"/>
<accession>A0AAC9FSI7</accession>
<sequence>MRSGKRRLRGRLEASWPIVDQGAALTRRSEAEASDLQAQAR</sequence>
<dbReference type="KEGG" id="rin:ACS15_3718"/>
<organism evidence="1 2">
    <name type="scientific">Ralstonia insidiosa</name>
    <dbReference type="NCBI Taxonomy" id="190721"/>
    <lineage>
        <taxon>Bacteria</taxon>
        <taxon>Pseudomonadati</taxon>
        <taxon>Pseudomonadota</taxon>
        <taxon>Betaproteobacteria</taxon>
        <taxon>Burkholderiales</taxon>
        <taxon>Burkholderiaceae</taxon>
        <taxon>Ralstonia</taxon>
    </lineage>
</organism>
<proteinExistence type="predicted"/>
<protein>
    <submittedName>
        <fullName evidence="1">Uncharacterized protein</fullName>
    </submittedName>
</protein>